<feature type="non-terminal residue" evidence="1">
    <location>
        <position position="58"/>
    </location>
</feature>
<dbReference type="EMBL" id="HAED01016519">
    <property type="protein sequence ID" value="SBR02964.1"/>
    <property type="molecule type" value="Transcribed_RNA"/>
</dbReference>
<sequence length="58" mass="6730">SWADTVQLFHSVRHPCRAKLMSHVLTLYNPVLSCDLTAYIVRLVATHRTYKYAKYGSF</sequence>
<reference evidence="1" key="2">
    <citation type="submission" date="2016-06" db="EMBL/GenBank/DDBJ databases">
        <title>The genome of a short-lived fish provides insights into sex chromosome evolution and the genetic control of aging.</title>
        <authorList>
            <person name="Reichwald K."/>
            <person name="Felder M."/>
            <person name="Petzold A."/>
            <person name="Koch P."/>
            <person name="Groth M."/>
            <person name="Platzer M."/>
        </authorList>
    </citation>
    <scope>NUCLEOTIDE SEQUENCE</scope>
    <source>
        <tissue evidence="1">Brain</tissue>
    </source>
</reference>
<evidence type="ECO:0000313" key="1">
    <source>
        <dbReference type="EMBL" id="SBR02964.1"/>
    </source>
</evidence>
<reference evidence="1" key="1">
    <citation type="submission" date="2016-05" db="EMBL/GenBank/DDBJ databases">
        <authorList>
            <person name="Lavstsen T."/>
            <person name="Jespersen J.S."/>
        </authorList>
    </citation>
    <scope>NUCLEOTIDE SEQUENCE</scope>
    <source>
        <tissue evidence="1">Brain</tissue>
    </source>
</reference>
<gene>
    <name evidence="1" type="primary">Nfu_g_1_011675</name>
</gene>
<proteinExistence type="predicted"/>
<feature type="non-terminal residue" evidence="1">
    <location>
        <position position="1"/>
    </location>
</feature>
<name>A0A1A8J017_NOTKU</name>
<protein>
    <submittedName>
        <fullName evidence="1">Uncharacterized protein</fullName>
    </submittedName>
</protein>
<dbReference type="AlphaFoldDB" id="A0A1A8J017"/>
<accession>A0A1A8J017</accession>
<organism evidence="1">
    <name type="scientific">Nothobranchius kuhntae</name>
    <name type="common">Beira killifish</name>
    <dbReference type="NCBI Taxonomy" id="321403"/>
    <lineage>
        <taxon>Eukaryota</taxon>
        <taxon>Metazoa</taxon>
        <taxon>Chordata</taxon>
        <taxon>Craniata</taxon>
        <taxon>Vertebrata</taxon>
        <taxon>Euteleostomi</taxon>
        <taxon>Actinopterygii</taxon>
        <taxon>Neopterygii</taxon>
        <taxon>Teleostei</taxon>
        <taxon>Neoteleostei</taxon>
        <taxon>Acanthomorphata</taxon>
        <taxon>Ovalentaria</taxon>
        <taxon>Atherinomorphae</taxon>
        <taxon>Cyprinodontiformes</taxon>
        <taxon>Nothobranchiidae</taxon>
        <taxon>Nothobranchius</taxon>
    </lineage>
</organism>